<name>A0A542ZQK5_9ACTN</name>
<accession>A0A542ZQK5</accession>
<sequence>MFRKGGRRLADVPEPDLPEPDTPEPDNDESLQDSTIFIEHRHVPMWWWAVIAFFVFSAGFATWWYLGLRDAALLTAGIGLIVGWIVFVWGRSPVRVGGDALSVGPNRIEWRWVGAATALNRDETERVLGPDADPRAFLQMRPWLHEAVRLELDDPADPHPYWLVGTRDASALRAAINTARAETPETDVLQEP</sequence>
<feature type="transmembrane region" description="Helical" evidence="2">
    <location>
        <begin position="71"/>
        <end position="89"/>
    </location>
</feature>
<dbReference type="InterPro" id="IPR021443">
    <property type="entry name" value="DUF3093"/>
</dbReference>
<gene>
    <name evidence="3" type="ORF">FB460_0401</name>
</gene>
<keyword evidence="2" id="KW-1133">Transmembrane helix</keyword>
<comment type="caution">
    <text evidence="3">The sequence shown here is derived from an EMBL/GenBank/DDBJ whole genome shotgun (WGS) entry which is preliminary data.</text>
</comment>
<keyword evidence="2" id="KW-0472">Membrane</keyword>
<organism evidence="3 4">
    <name type="scientific">Propioniferax innocua</name>
    <dbReference type="NCBI Taxonomy" id="1753"/>
    <lineage>
        <taxon>Bacteria</taxon>
        <taxon>Bacillati</taxon>
        <taxon>Actinomycetota</taxon>
        <taxon>Actinomycetes</taxon>
        <taxon>Propionibacteriales</taxon>
        <taxon>Propionibacteriaceae</taxon>
        <taxon>Propioniferax</taxon>
    </lineage>
</organism>
<evidence type="ECO:0000256" key="2">
    <source>
        <dbReference type="SAM" id="Phobius"/>
    </source>
</evidence>
<evidence type="ECO:0000256" key="1">
    <source>
        <dbReference type="SAM" id="MobiDB-lite"/>
    </source>
</evidence>
<evidence type="ECO:0000313" key="4">
    <source>
        <dbReference type="Proteomes" id="UP000316196"/>
    </source>
</evidence>
<protein>
    <submittedName>
        <fullName evidence="3">DUF3093 family protein</fullName>
    </submittedName>
</protein>
<dbReference type="AlphaFoldDB" id="A0A542ZQK5"/>
<keyword evidence="4" id="KW-1185">Reference proteome</keyword>
<feature type="transmembrane region" description="Helical" evidence="2">
    <location>
        <begin position="45"/>
        <end position="65"/>
    </location>
</feature>
<evidence type="ECO:0000313" key="3">
    <source>
        <dbReference type="EMBL" id="TQL62617.1"/>
    </source>
</evidence>
<reference evidence="3 4" key="1">
    <citation type="submission" date="2019-06" db="EMBL/GenBank/DDBJ databases">
        <title>Sequencing the genomes of 1000 actinobacteria strains.</title>
        <authorList>
            <person name="Klenk H.-P."/>
        </authorList>
    </citation>
    <scope>NUCLEOTIDE SEQUENCE [LARGE SCALE GENOMIC DNA]</scope>
    <source>
        <strain evidence="3 4">DSM 8251</strain>
    </source>
</reference>
<proteinExistence type="predicted"/>
<dbReference type="EMBL" id="VFOR01000001">
    <property type="protein sequence ID" value="TQL62617.1"/>
    <property type="molecule type" value="Genomic_DNA"/>
</dbReference>
<feature type="compositionally biased region" description="Acidic residues" evidence="1">
    <location>
        <begin position="13"/>
        <end position="30"/>
    </location>
</feature>
<dbReference type="Pfam" id="PF11292">
    <property type="entry name" value="DUF3093"/>
    <property type="match status" value="1"/>
</dbReference>
<feature type="region of interest" description="Disordered" evidence="1">
    <location>
        <begin position="1"/>
        <end position="30"/>
    </location>
</feature>
<keyword evidence="2" id="KW-0812">Transmembrane</keyword>
<dbReference type="Proteomes" id="UP000316196">
    <property type="component" value="Unassembled WGS sequence"/>
</dbReference>